<evidence type="ECO:0000313" key="1">
    <source>
        <dbReference type="EMBL" id="MDT0576814.1"/>
    </source>
</evidence>
<gene>
    <name evidence="1" type="ORF">RM533_11580</name>
</gene>
<protein>
    <submittedName>
        <fullName evidence="1">Entericidin EcnAB</fullName>
    </submittedName>
</protein>
<keyword evidence="2" id="KW-1185">Reference proteome</keyword>
<dbReference type="EMBL" id="JAVRHS010000011">
    <property type="protein sequence ID" value="MDT0576814.1"/>
    <property type="molecule type" value="Genomic_DNA"/>
</dbReference>
<dbReference type="Proteomes" id="UP001259803">
    <property type="component" value="Unassembled WGS sequence"/>
</dbReference>
<organism evidence="1 2">
    <name type="scientific">Croceicoccus esteveae</name>
    <dbReference type="NCBI Taxonomy" id="3075597"/>
    <lineage>
        <taxon>Bacteria</taxon>
        <taxon>Pseudomonadati</taxon>
        <taxon>Pseudomonadota</taxon>
        <taxon>Alphaproteobacteria</taxon>
        <taxon>Sphingomonadales</taxon>
        <taxon>Erythrobacteraceae</taxon>
        <taxon>Croceicoccus</taxon>
    </lineage>
</organism>
<accession>A0ABU2ZKH6</accession>
<reference evidence="1 2" key="1">
    <citation type="submission" date="2023-09" db="EMBL/GenBank/DDBJ databases">
        <authorList>
            <person name="Rey-Velasco X."/>
        </authorList>
    </citation>
    <scope>NUCLEOTIDE SEQUENCE [LARGE SCALE GENOMIC DNA]</scope>
    <source>
        <strain evidence="1 2">F390</strain>
    </source>
</reference>
<evidence type="ECO:0000313" key="2">
    <source>
        <dbReference type="Proteomes" id="UP001259803"/>
    </source>
</evidence>
<name>A0ABU2ZKH6_9SPHN</name>
<comment type="caution">
    <text evidence="1">The sequence shown here is derived from an EMBL/GenBank/DDBJ whole genome shotgun (WGS) entry which is preliminary data.</text>
</comment>
<sequence length="33" mass="3411">MMTAVFVLTGCNTVRGLGQDLQSIGNAGEEAIN</sequence>
<proteinExistence type="predicted"/>